<reference evidence="2 3" key="1">
    <citation type="journal article" date="2014" name="PLoS Genet.">
        <title>Analysis of the Phlebiopsis gigantea genome, transcriptome and secretome provides insight into its pioneer colonization strategies of wood.</title>
        <authorList>
            <person name="Hori C."/>
            <person name="Ishida T."/>
            <person name="Igarashi K."/>
            <person name="Samejima M."/>
            <person name="Suzuki H."/>
            <person name="Master E."/>
            <person name="Ferreira P."/>
            <person name="Ruiz-Duenas F.J."/>
            <person name="Held B."/>
            <person name="Canessa P."/>
            <person name="Larrondo L.F."/>
            <person name="Schmoll M."/>
            <person name="Druzhinina I.S."/>
            <person name="Kubicek C.P."/>
            <person name="Gaskell J.A."/>
            <person name="Kersten P."/>
            <person name="St John F."/>
            <person name="Glasner J."/>
            <person name="Sabat G."/>
            <person name="Splinter BonDurant S."/>
            <person name="Syed K."/>
            <person name="Yadav J."/>
            <person name="Mgbeahuruike A.C."/>
            <person name="Kovalchuk A."/>
            <person name="Asiegbu F.O."/>
            <person name="Lackner G."/>
            <person name="Hoffmeister D."/>
            <person name="Rencoret J."/>
            <person name="Gutierrez A."/>
            <person name="Sun H."/>
            <person name="Lindquist E."/>
            <person name="Barry K."/>
            <person name="Riley R."/>
            <person name="Grigoriev I.V."/>
            <person name="Henrissat B."/>
            <person name="Kues U."/>
            <person name="Berka R.M."/>
            <person name="Martinez A.T."/>
            <person name="Covert S.F."/>
            <person name="Blanchette R.A."/>
            <person name="Cullen D."/>
        </authorList>
    </citation>
    <scope>NUCLEOTIDE SEQUENCE [LARGE SCALE GENOMIC DNA]</scope>
    <source>
        <strain evidence="2 3">11061_1 CR5-6</strain>
    </source>
</reference>
<dbReference type="HOGENOM" id="CLU_049761_1_0_1"/>
<accession>A0A0C3SE29</accession>
<dbReference type="Proteomes" id="UP000053257">
    <property type="component" value="Unassembled WGS sequence"/>
</dbReference>
<gene>
    <name evidence="2" type="ORF">PHLGIDRAFT_28568</name>
</gene>
<dbReference type="STRING" id="745531.A0A0C3SE29"/>
<feature type="region of interest" description="Disordered" evidence="1">
    <location>
        <begin position="60"/>
        <end position="96"/>
    </location>
</feature>
<evidence type="ECO:0000313" key="3">
    <source>
        <dbReference type="Proteomes" id="UP000053257"/>
    </source>
</evidence>
<evidence type="ECO:0008006" key="4">
    <source>
        <dbReference type="Google" id="ProtNLM"/>
    </source>
</evidence>
<name>A0A0C3SE29_PHLG1</name>
<protein>
    <recommendedName>
        <fullName evidence="4">WW domain-containing protein</fullName>
    </recommendedName>
</protein>
<sequence>MSYDPNELPDGWAMRFDVTHCQPFCVDTQAAPQRAIWSHPYEDEQFLSEHPDVRHRLAKNTANIPSEIPPPYSPRRHSFPERMPAAGSSRTASPSVPHLVTLSAGTSKDHTKRGFFGKLKDKAIGTKEEREETRKKEARRAEERHRYIEELRRQQQIAQPPQDAYYAQRSHGHSQRVYGAPFGRPYGYRRSGVRGRQQFGSNDGGFGGGGIVLPVVGGSAGGLLLSDLWRVYGE</sequence>
<dbReference type="EMBL" id="KN840457">
    <property type="protein sequence ID" value="KIP10170.1"/>
    <property type="molecule type" value="Genomic_DNA"/>
</dbReference>
<proteinExistence type="predicted"/>
<organism evidence="2 3">
    <name type="scientific">Phlebiopsis gigantea (strain 11061_1 CR5-6)</name>
    <name type="common">White-rot fungus</name>
    <name type="synonym">Peniophora gigantea</name>
    <dbReference type="NCBI Taxonomy" id="745531"/>
    <lineage>
        <taxon>Eukaryota</taxon>
        <taxon>Fungi</taxon>
        <taxon>Dikarya</taxon>
        <taxon>Basidiomycota</taxon>
        <taxon>Agaricomycotina</taxon>
        <taxon>Agaricomycetes</taxon>
        <taxon>Polyporales</taxon>
        <taxon>Phanerochaetaceae</taxon>
        <taxon>Phlebiopsis</taxon>
    </lineage>
</organism>
<evidence type="ECO:0000256" key="1">
    <source>
        <dbReference type="SAM" id="MobiDB-lite"/>
    </source>
</evidence>
<evidence type="ECO:0000313" key="2">
    <source>
        <dbReference type="EMBL" id="KIP10170.1"/>
    </source>
</evidence>
<dbReference type="AlphaFoldDB" id="A0A0C3SE29"/>
<dbReference type="OrthoDB" id="2367685at2759"/>
<keyword evidence="3" id="KW-1185">Reference proteome</keyword>